<sequence length="113" mass="12690">MLNTGDILLVCYRRLFANDENRFFLGKVDAYDAGIVKLAGHSFLRDAVSGHMAEKSGLVSKIFSISSGSLIVYQLPSTLQLDQLRFEQHMLKLTLVDDSGFSLDLTEKLYRQS</sequence>
<evidence type="ECO:0000313" key="1">
    <source>
        <dbReference type="EMBL" id="VHN99768.1"/>
    </source>
</evidence>
<name>A0A486XIL1_9GAMM</name>
<protein>
    <submittedName>
        <fullName evidence="1">Uncharacterized protein</fullName>
    </submittedName>
</protein>
<dbReference type="AlphaFoldDB" id="A0A486XIL1"/>
<proteinExistence type="predicted"/>
<organism evidence="1">
    <name type="scientific">Rheinheimera sp. BAL341</name>
    <dbReference type="NCBI Taxonomy" id="1708203"/>
    <lineage>
        <taxon>Bacteria</taxon>
        <taxon>Pseudomonadati</taxon>
        <taxon>Pseudomonadota</taxon>
        <taxon>Gammaproteobacteria</taxon>
        <taxon>Chromatiales</taxon>
        <taxon>Chromatiaceae</taxon>
        <taxon>Rheinheimera</taxon>
    </lineage>
</organism>
<gene>
    <name evidence="1" type="ORF">BAL341_034</name>
</gene>
<dbReference type="EMBL" id="CAAJGR010000079">
    <property type="protein sequence ID" value="VHN99768.1"/>
    <property type="molecule type" value="Genomic_DNA"/>
</dbReference>
<reference evidence="1" key="1">
    <citation type="submission" date="2019-04" db="EMBL/GenBank/DDBJ databases">
        <authorList>
            <person name="Brambilla D."/>
        </authorList>
    </citation>
    <scope>NUCLEOTIDE SEQUENCE</scope>
    <source>
        <strain evidence="1">BAL1</strain>
    </source>
</reference>
<accession>A0A486XIL1</accession>